<reference evidence="2" key="1">
    <citation type="submission" date="2016-07" db="EMBL/GenBank/DDBJ databases">
        <authorList>
            <person name="Florea S."/>
            <person name="Webb J.S."/>
            <person name="Jaromczyk J."/>
            <person name="Schardl C.L."/>
        </authorList>
    </citation>
    <scope>NUCLEOTIDE SEQUENCE [LARGE SCALE GENOMIC DNA]</scope>
    <source>
        <strain evidence="2">CY1</strain>
    </source>
</reference>
<dbReference type="GO" id="GO:0003743">
    <property type="term" value="F:translation initiation factor activity"/>
    <property type="evidence" value="ECO:0007669"/>
    <property type="project" value="UniProtKB-KW"/>
</dbReference>
<organism evidence="1 2">
    <name type="scientific">Paenibacillus ferrarius</name>
    <dbReference type="NCBI Taxonomy" id="1469647"/>
    <lineage>
        <taxon>Bacteria</taxon>
        <taxon>Bacillati</taxon>
        <taxon>Bacillota</taxon>
        <taxon>Bacilli</taxon>
        <taxon>Bacillales</taxon>
        <taxon>Paenibacillaceae</taxon>
        <taxon>Paenibacillus</taxon>
    </lineage>
</organism>
<proteinExistence type="predicted"/>
<dbReference type="RefSeq" id="WP_079413157.1">
    <property type="nucleotide sequence ID" value="NZ_MBTG01000012.1"/>
</dbReference>
<gene>
    <name evidence="1" type="ORF">BC351_04030</name>
</gene>
<keyword evidence="1" id="KW-0396">Initiation factor</keyword>
<name>A0A1V4HKB2_9BACL</name>
<keyword evidence="1" id="KW-0648">Protein biosynthesis</keyword>
<dbReference type="AlphaFoldDB" id="A0A1V4HKB2"/>
<evidence type="ECO:0000313" key="2">
    <source>
        <dbReference type="Proteomes" id="UP000190626"/>
    </source>
</evidence>
<dbReference type="EMBL" id="MBTG01000012">
    <property type="protein sequence ID" value="OPH57691.1"/>
    <property type="molecule type" value="Genomic_DNA"/>
</dbReference>
<protein>
    <submittedName>
        <fullName evidence="1">Transcription initiation factor TFIIIB</fullName>
    </submittedName>
</protein>
<keyword evidence="2" id="KW-1185">Reference proteome</keyword>
<sequence length="64" mass="7179">MRNEECCPECGGTKFGEGKSHGEARVYPMKKMLTLGSDVTHVICITCGFILKSFVKEPHKFEDK</sequence>
<dbReference type="Proteomes" id="UP000190626">
    <property type="component" value="Unassembled WGS sequence"/>
</dbReference>
<comment type="caution">
    <text evidence="1">The sequence shown here is derived from an EMBL/GenBank/DDBJ whole genome shotgun (WGS) entry which is preliminary data.</text>
</comment>
<dbReference type="OrthoDB" id="1822642at2"/>
<evidence type="ECO:0000313" key="1">
    <source>
        <dbReference type="EMBL" id="OPH57691.1"/>
    </source>
</evidence>
<accession>A0A1V4HKB2</accession>